<dbReference type="AlphaFoldDB" id="A0A0D7WCC6"/>
<comment type="similarity">
    <text evidence="1">Belongs to the nitroreductase family.</text>
</comment>
<proteinExistence type="inferred from homology"/>
<evidence type="ECO:0000313" key="6">
    <source>
        <dbReference type="Proteomes" id="UP000032578"/>
    </source>
</evidence>
<dbReference type="SUPFAM" id="SSF55469">
    <property type="entry name" value="FMN-dependent nitroreductase-like"/>
    <property type="match status" value="1"/>
</dbReference>
<reference evidence="5 6" key="1">
    <citation type="submission" date="2014-11" db="EMBL/GenBank/DDBJ databases">
        <title>Tamlana sedimentorum sp. nov., isolated from shallow sand sediments of the Sea of Japan.</title>
        <authorList>
            <person name="Romanenko L.A."/>
        </authorList>
    </citation>
    <scope>NUCLEOTIDE SEQUENCE [LARGE SCALE GENOMIC DNA]</scope>
    <source>
        <strain evidence="5 6">JCM 19808</strain>
    </source>
</reference>
<dbReference type="InterPro" id="IPR000415">
    <property type="entry name" value="Nitroreductase-like"/>
</dbReference>
<dbReference type="Pfam" id="PF00881">
    <property type="entry name" value="Nitroreductase"/>
    <property type="match status" value="2"/>
</dbReference>
<dbReference type="PANTHER" id="PTHR43673">
    <property type="entry name" value="NAD(P)H NITROREDUCTASE YDGI-RELATED"/>
    <property type="match status" value="1"/>
</dbReference>
<feature type="domain" description="Nitroreductase" evidence="4">
    <location>
        <begin position="189"/>
        <end position="242"/>
    </location>
</feature>
<name>A0A0D7WCC6_9FLAO</name>
<dbReference type="Proteomes" id="UP000032578">
    <property type="component" value="Unassembled WGS sequence"/>
</dbReference>
<keyword evidence="6" id="KW-1185">Reference proteome</keyword>
<feature type="domain" description="Nitroreductase" evidence="4">
    <location>
        <begin position="252"/>
        <end position="333"/>
    </location>
</feature>
<evidence type="ECO:0000256" key="2">
    <source>
        <dbReference type="ARBA" id="ARBA00023002"/>
    </source>
</evidence>
<keyword evidence="2" id="KW-0560">Oxidoreductase</keyword>
<dbReference type="InterPro" id="IPR029479">
    <property type="entry name" value="Nitroreductase"/>
</dbReference>
<dbReference type="EMBL" id="JTDW01000002">
    <property type="protein sequence ID" value="KJD36761.1"/>
    <property type="molecule type" value="Genomic_DNA"/>
</dbReference>
<keyword evidence="3" id="KW-1133">Transmembrane helix</keyword>
<organism evidence="5 6">
    <name type="scientific">Neotamlana sedimentorum</name>
    <dbReference type="NCBI Taxonomy" id="1435349"/>
    <lineage>
        <taxon>Bacteria</taxon>
        <taxon>Pseudomonadati</taxon>
        <taxon>Bacteroidota</taxon>
        <taxon>Flavobacteriia</taxon>
        <taxon>Flavobacteriales</taxon>
        <taxon>Flavobacteriaceae</taxon>
        <taxon>Neotamlana</taxon>
    </lineage>
</organism>
<dbReference type="OrthoDB" id="9809288at2"/>
<evidence type="ECO:0000256" key="3">
    <source>
        <dbReference type="SAM" id="Phobius"/>
    </source>
</evidence>
<dbReference type="PATRIC" id="fig|1435349.4.peg.1452"/>
<accession>A0A0D7WCC6</accession>
<protein>
    <recommendedName>
        <fullName evidence="4">Nitroreductase domain-containing protein</fullName>
    </recommendedName>
</protein>
<sequence>MKNYLKKIIPKSMFLLIKKYVISVNSIIYKICASNRFFSVLYYVFLSRSFYRECQSVISGKSSYYSSLKNNNDFEFLLRRNIHRIEKGLIMIPRRPVFARDYIVETVEAFRDFSNQQNKSNLSQEYFWYKDVLDEYFLAVDNSESTVKKAKLIYSQSNNKNESNQVKRKPYVRDFKNKIAYDDMYELSRQRRSVRWFEQRKVDRDLLDKAFLVANQSPSACNRQPFEFLVYDNAEMVRKISNCSIGMTGFKENVPGIIVLKGNLNAYFSERDRHIIYIDGGLAAMSFMFALETLGLSSCPINWPDVEKNEKKLANLLRLEKYERPIMLIAYGYPNKNALVPYSEKKSLNNIRRYDNTN</sequence>
<keyword evidence="3" id="KW-0812">Transmembrane</keyword>
<dbReference type="GO" id="GO:0016491">
    <property type="term" value="F:oxidoreductase activity"/>
    <property type="evidence" value="ECO:0007669"/>
    <property type="project" value="UniProtKB-KW"/>
</dbReference>
<comment type="caution">
    <text evidence="5">The sequence shown here is derived from an EMBL/GenBank/DDBJ whole genome shotgun (WGS) entry which is preliminary data.</text>
</comment>
<dbReference type="PANTHER" id="PTHR43673:SF10">
    <property type="entry name" value="NADH DEHYDROGENASE_NAD(P)H NITROREDUCTASE XCC3605-RELATED"/>
    <property type="match status" value="1"/>
</dbReference>
<dbReference type="STRING" id="1435349.PW52_03745"/>
<dbReference type="CDD" id="cd02062">
    <property type="entry name" value="Nitro_FMN_reductase"/>
    <property type="match status" value="1"/>
</dbReference>
<evidence type="ECO:0000256" key="1">
    <source>
        <dbReference type="ARBA" id="ARBA00007118"/>
    </source>
</evidence>
<evidence type="ECO:0000313" key="5">
    <source>
        <dbReference type="EMBL" id="KJD36761.1"/>
    </source>
</evidence>
<evidence type="ECO:0000259" key="4">
    <source>
        <dbReference type="Pfam" id="PF00881"/>
    </source>
</evidence>
<dbReference type="Gene3D" id="3.40.109.10">
    <property type="entry name" value="NADH Oxidase"/>
    <property type="match status" value="1"/>
</dbReference>
<gene>
    <name evidence="5" type="ORF">PW52_03745</name>
</gene>
<feature type="transmembrane region" description="Helical" evidence="3">
    <location>
        <begin position="20"/>
        <end position="45"/>
    </location>
</feature>
<keyword evidence="3" id="KW-0472">Membrane</keyword>